<comment type="caution">
    <text evidence="5">The sequence shown here is derived from an EMBL/GenBank/DDBJ whole genome shotgun (WGS) entry which is preliminary data.</text>
</comment>
<dbReference type="SUPFAM" id="SSF56112">
    <property type="entry name" value="Protein kinase-like (PK-like)"/>
    <property type="match status" value="1"/>
</dbReference>
<evidence type="ECO:0000313" key="6">
    <source>
        <dbReference type="Proteomes" id="UP001470230"/>
    </source>
</evidence>
<protein>
    <recommendedName>
        <fullName evidence="4">Protein kinase domain-containing protein</fullName>
    </recommendedName>
</protein>
<feature type="domain" description="Protein kinase" evidence="4">
    <location>
        <begin position="10"/>
        <end position="260"/>
    </location>
</feature>
<dbReference type="EMBL" id="JAPFFF010000006">
    <property type="protein sequence ID" value="KAK8886861.1"/>
    <property type="molecule type" value="Genomic_DNA"/>
</dbReference>
<dbReference type="InterPro" id="IPR000719">
    <property type="entry name" value="Prot_kinase_dom"/>
</dbReference>
<feature type="compositionally biased region" description="Low complexity" evidence="3">
    <location>
        <begin position="336"/>
        <end position="351"/>
    </location>
</feature>
<dbReference type="Gene3D" id="1.10.510.10">
    <property type="entry name" value="Transferase(Phosphotransferase) domain 1"/>
    <property type="match status" value="1"/>
</dbReference>
<dbReference type="PROSITE" id="PS50011">
    <property type="entry name" value="PROTEIN_KINASE_DOM"/>
    <property type="match status" value="1"/>
</dbReference>
<organism evidence="5 6">
    <name type="scientific">Tritrichomonas musculus</name>
    <dbReference type="NCBI Taxonomy" id="1915356"/>
    <lineage>
        <taxon>Eukaryota</taxon>
        <taxon>Metamonada</taxon>
        <taxon>Parabasalia</taxon>
        <taxon>Tritrichomonadida</taxon>
        <taxon>Tritrichomonadidae</taxon>
        <taxon>Tritrichomonas</taxon>
    </lineage>
</organism>
<name>A0ABR2K7K2_9EUKA</name>
<sequence>MFDLYHVGDYTLKREKGSGSFSNVYAAVHNILEKPVAIKSISKSSEQDALDHFHKEVEILTKLDHPYILKSFESFEDSDNFYHVTELVERGSLYDYVNLKGPLSEQETKYIFSQILSTIEYLHMKKHIVHRDLKLENILLDRDRKIRLIDFGFSEVFDENKLFDQMVGSPAYVAPELALGAPYDITVDVWSLGVILYAMTVGRLPFLGSTIEIQLKRVVLIEPFYPPTLSVVLIDLMKKLLQKDPVQRIKISEIRKHPWLNSFENNDQQIVALYNEEMAKKDEEIIREIEIKSDFDVENDPHAQVMYNILHLFQIRKEIHSFILREKSSQRPAKINNENTNENFTPTTSPNKRAVKKHQPPAALNTHV</sequence>
<keyword evidence="1" id="KW-0547">Nucleotide-binding</keyword>
<dbReference type="PANTHER" id="PTHR24346:SF30">
    <property type="entry name" value="MATERNAL EMBRYONIC LEUCINE ZIPPER KINASE"/>
    <property type="match status" value="1"/>
</dbReference>
<dbReference type="Proteomes" id="UP001470230">
    <property type="component" value="Unassembled WGS sequence"/>
</dbReference>
<dbReference type="PANTHER" id="PTHR24346">
    <property type="entry name" value="MAP/MICROTUBULE AFFINITY-REGULATING KINASE"/>
    <property type="match status" value="1"/>
</dbReference>
<dbReference type="InterPro" id="IPR011009">
    <property type="entry name" value="Kinase-like_dom_sf"/>
</dbReference>
<gene>
    <name evidence="5" type="ORF">M9Y10_037894</name>
</gene>
<dbReference type="PROSITE" id="PS00108">
    <property type="entry name" value="PROTEIN_KINASE_ST"/>
    <property type="match status" value="1"/>
</dbReference>
<evidence type="ECO:0000259" key="4">
    <source>
        <dbReference type="PROSITE" id="PS50011"/>
    </source>
</evidence>
<keyword evidence="2" id="KW-0067">ATP-binding</keyword>
<keyword evidence="6" id="KW-1185">Reference proteome</keyword>
<dbReference type="Pfam" id="PF00069">
    <property type="entry name" value="Pkinase"/>
    <property type="match status" value="1"/>
</dbReference>
<dbReference type="InterPro" id="IPR008271">
    <property type="entry name" value="Ser/Thr_kinase_AS"/>
</dbReference>
<proteinExistence type="predicted"/>
<evidence type="ECO:0000313" key="5">
    <source>
        <dbReference type="EMBL" id="KAK8886861.1"/>
    </source>
</evidence>
<evidence type="ECO:0000256" key="2">
    <source>
        <dbReference type="ARBA" id="ARBA00022840"/>
    </source>
</evidence>
<dbReference type="SMART" id="SM00220">
    <property type="entry name" value="S_TKc"/>
    <property type="match status" value="1"/>
</dbReference>
<evidence type="ECO:0000256" key="3">
    <source>
        <dbReference type="SAM" id="MobiDB-lite"/>
    </source>
</evidence>
<reference evidence="5 6" key="1">
    <citation type="submission" date="2024-04" db="EMBL/GenBank/DDBJ databases">
        <title>Tritrichomonas musculus Genome.</title>
        <authorList>
            <person name="Alves-Ferreira E."/>
            <person name="Grigg M."/>
            <person name="Lorenzi H."/>
            <person name="Galac M."/>
        </authorList>
    </citation>
    <scope>NUCLEOTIDE SEQUENCE [LARGE SCALE GENOMIC DNA]</scope>
    <source>
        <strain evidence="5 6">EAF2021</strain>
    </source>
</reference>
<accession>A0ABR2K7K2</accession>
<evidence type="ECO:0000256" key="1">
    <source>
        <dbReference type="ARBA" id="ARBA00022741"/>
    </source>
</evidence>
<feature type="region of interest" description="Disordered" evidence="3">
    <location>
        <begin position="330"/>
        <end position="368"/>
    </location>
</feature>